<evidence type="ECO:0000313" key="2">
    <source>
        <dbReference type="Proteomes" id="UP001162992"/>
    </source>
</evidence>
<gene>
    <name evidence="1" type="ORF">O6H91_04G092800</name>
</gene>
<organism evidence="1 2">
    <name type="scientific">Diphasiastrum complanatum</name>
    <name type="common">Issler's clubmoss</name>
    <name type="synonym">Lycopodium complanatum</name>
    <dbReference type="NCBI Taxonomy" id="34168"/>
    <lineage>
        <taxon>Eukaryota</taxon>
        <taxon>Viridiplantae</taxon>
        <taxon>Streptophyta</taxon>
        <taxon>Embryophyta</taxon>
        <taxon>Tracheophyta</taxon>
        <taxon>Lycopodiopsida</taxon>
        <taxon>Lycopodiales</taxon>
        <taxon>Lycopodiaceae</taxon>
        <taxon>Lycopodioideae</taxon>
        <taxon>Diphasiastrum</taxon>
    </lineage>
</organism>
<evidence type="ECO:0000313" key="1">
    <source>
        <dbReference type="EMBL" id="KAJ7559606.1"/>
    </source>
</evidence>
<keyword evidence="2" id="KW-1185">Reference proteome</keyword>
<proteinExistence type="predicted"/>
<comment type="caution">
    <text evidence="1">The sequence shown here is derived from an EMBL/GenBank/DDBJ whole genome shotgun (WGS) entry which is preliminary data.</text>
</comment>
<dbReference type="Proteomes" id="UP001162992">
    <property type="component" value="Chromosome 4"/>
</dbReference>
<reference evidence="2" key="1">
    <citation type="journal article" date="2024" name="Proc. Natl. Acad. Sci. U.S.A.">
        <title>Extraordinary preservation of gene collinearity over three hundred million years revealed in homosporous lycophytes.</title>
        <authorList>
            <person name="Li C."/>
            <person name="Wickell D."/>
            <person name="Kuo L.Y."/>
            <person name="Chen X."/>
            <person name="Nie B."/>
            <person name="Liao X."/>
            <person name="Peng D."/>
            <person name="Ji J."/>
            <person name="Jenkins J."/>
            <person name="Williams M."/>
            <person name="Shu S."/>
            <person name="Plott C."/>
            <person name="Barry K."/>
            <person name="Rajasekar S."/>
            <person name="Grimwood J."/>
            <person name="Han X."/>
            <person name="Sun S."/>
            <person name="Hou Z."/>
            <person name="He W."/>
            <person name="Dai G."/>
            <person name="Sun C."/>
            <person name="Schmutz J."/>
            <person name="Leebens-Mack J.H."/>
            <person name="Li F.W."/>
            <person name="Wang L."/>
        </authorList>
    </citation>
    <scope>NUCLEOTIDE SEQUENCE [LARGE SCALE GENOMIC DNA]</scope>
    <source>
        <strain evidence="2">cv. PW_Plant_1</strain>
    </source>
</reference>
<name>A0ACC2DZ82_DIPCM</name>
<accession>A0ACC2DZ82</accession>
<dbReference type="EMBL" id="CM055095">
    <property type="protein sequence ID" value="KAJ7559606.1"/>
    <property type="molecule type" value="Genomic_DNA"/>
</dbReference>
<protein>
    <submittedName>
        <fullName evidence="1">Uncharacterized protein</fullName>
    </submittedName>
</protein>
<sequence>MLKSAQKGTDNLSQIENGFGNQILRINSVSTDEKIDIVADDDGHAPRTGNMWTASAHVITAVIGSGVLSLAWSMAQLGWIAGPPIIIAFALVTYYTSILLADCYRSPDSVTGKRNYNYMDAVKANLGGINIWICGAVQYTNLVGTAIGYTITASNSMMAIGRSDCFHKQGDRALCPISGNLYMAMFGAIQLVLSQIPDFSRISSLSMIAAVMSFSYSFIGLGLGIHKTFESGHSHGTAIGPSLGDVNQAQTVWQIFQALGNIAFAYTFSNILIEIQDTLKSPPAENKTMNKATLLGISTTTVFYMSVGCFGYAAFGNNAPGNLLTGFGFYNPFWLIDFANACIVVHLVGAYQVYSQPIFAFVEDWASNTWPKTKFLQKELAINSLFCGPLPISPFRLVWRSSFVIFTVIISMLLPFFNDMLGLIGAFAFWPLTVYLPVEMYIAQSKTRPWTTKWIALQLLNFVCLTVSIAAALGSIAGIIKDLDHYTPFKTTH</sequence>